<sequence length="228" mass="25885">MQESLSERGANATRVEVQCRPLRIPHPIRGITEESGDRLDIQQLLGLDVTLPLRCWTSRRHESNPPEVVSDALDDDGKAEALFVTTWVGDVRIPATLIDSGSLVELIAERVVTRNPQWKIHRVQPNLWSWAARDSALAINTKLARIHGFTPAMLLLGYTPRHRNIFSPSPSDVEIPDVKYTAEDANLRFERHDENYNRVLDITTFHQDQERSGATPRLDSRNTNLEPK</sequence>
<dbReference type="AlphaFoldDB" id="A0A0G2I9N2"/>
<reference evidence="3" key="1">
    <citation type="journal article" date="2015" name="PLoS Genet.">
        <title>The dynamic genome and transcriptome of the human fungal pathogen Blastomyces and close relative Emmonsia.</title>
        <authorList>
            <person name="Munoz J.F."/>
            <person name="Gauthier G.M."/>
            <person name="Desjardins C.A."/>
            <person name="Gallo J.E."/>
            <person name="Holder J."/>
            <person name="Sullivan T.D."/>
            <person name="Marty A.J."/>
            <person name="Carmen J.C."/>
            <person name="Chen Z."/>
            <person name="Ding L."/>
            <person name="Gujja S."/>
            <person name="Magrini V."/>
            <person name="Misas E."/>
            <person name="Mitreva M."/>
            <person name="Priest M."/>
            <person name="Saif S."/>
            <person name="Whiston E.A."/>
            <person name="Young S."/>
            <person name="Zeng Q."/>
            <person name="Goldman W.E."/>
            <person name="Mardis E.R."/>
            <person name="Taylor J.W."/>
            <person name="McEwen J.G."/>
            <person name="Clay O.K."/>
            <person name="Klein B.S."/>
            <person name="Cuomo C.A."/>
        </authorList>
    </citation>
    <scope>NUCLEOTIDE SEQUENCE [LARGE SCALE GENOMIC DNA]</scope>
    <source>
        <strain evidence="3">UAMH 3008</strain>
    </source>
</reference>
<comment type="caution">
    <text evidence="2">The sequence shown here is derived from an EMBL/GenBank/DDBJ whole genome shotgun (WGS) entry which is preliminary data.</text>
</comment>
<evidence type="ECO:0000313" key="2">
    <source>
        <dbReference type="EMBL" id="KKZ67352.1"/>
    </source>
</evidence>
<dbReference type="VEuPathDB" id="FungiDB:EMCG_06961"/>
<accession>A0A0G2I9N2</accession>
<dbReference type="EMBL" id="LCZI01000272">
    <property type="protein sequence ID" value="KKZ67352.1"/>
    <property type="molecule type" value="Genomic_DNA"/>
</dbReference>
<dbReference type="OrthoDB" id="5426738at2759"/>
<dbReference type="Proteomes" id="UP000034164">
    <property type="component" value="Unassembled WGS sequence"/>
</dbReference>
<organism evidence="2 3">
    <name type="scientific">[Emmonsia] crescens</name>
    <dbReference type="NCBI Taxonomy" id="73230"/>
    <lineage>
        <taxon>Eukaryota</taxon>
        <taxon>Fungi</taxon>
        <taxon>Dikarya</taxon>
        <taxon>Ascomycota</taxon>
        <taxon>Pezizomycotina</taxon>
        <taxon>Eurotiomycetes</taxon>
        <taxon>Eurotiomycetidae</taxon>
        <taxon>Onygenales</taxon>
        <taxon>Ajellomycetaceae</taxon>
        <taxon>Emergomyces</taxon>
    </lineage>
</organism>
<protein>
    <submittedName>
        <fullName evidence="2">Uncharacterized protein</fullName>
    </submittedName>
</protein>
<evidence type="ECO:0000256" key="1">
    <source>
        <dbReference type="SAM" id="MobiDB-lite"/>
    </source>
</evidence>
<proteinExistence type="predicted"/>
<name>A0A0G2I9N2_9EURO</name>
<feature type="region of interest" description="Disordered" evidence="1">
    <location>
        <begin position="208"/>
        <end position="228"/>
    </location>
</feature>
<evidence type="ECO:0000313" key="3">
    <source>
        <dbReference type="Proteomes" id="UP000034164"/>
    </source>
</evidence>
<gene>
    <name evidence="2" type="ORF">EMCG_06961</name>
</gene>